<evidence type="ECO:0000259" key="5">
    <source>
        <dbReference type="SMART" id="SM00672"/>
    </source>
</evidence>
<feature type="region of interest" description="Disordered" evidence="3">
    <location>
        <begin position="478"/>
        <end position="498"/>
    </location>
</feature>
<dbReference type="Pfam" id="PF05686">
    <property type="entry name" value="Glyco_transf_90"/>
    <property type="match status" value="1"/>
</dbReference>
<evidence type="ECO:0000313" key="7">
    <source>
        <dbReference type="WBParaSite" id="PgR051X_g012_t01"/>
    </source>
</evidence>
<dbReference type="AlphaFoldDB" id="A0A915BQ13"/>
<feature type="compositionally biased region" description="Basic and acidic residues" evidence="3">
    <location>
        <begin position="480"/>
        <end position="498"/>
    </location>
</feature>
<dbReference type="SMART" id="SM00672">
    <property type="entry name" value="CAP10"/>
    <property type="match status" value="1"/>
</dbReference>
<dbReference type="GO" id="GO:0005788">
    <property type="term" value="C:endoplasmic reticulum lumen"/>
    <property type="evidence" value="ECO:0007669"/>
    <property type="project" value="UniProtKB-SubCell"/>
</dbReference>
<dbReference type="InterPro" id="IPR006598">
    <property type="entry name" value="CAP10"/>
</dbReference>
<dbReference type="Proteomes" id="UP000887569">
    <property type="component" value="Unplaced"/>
</dbReference>
<evidence type="ECO:0000313" key="6">
    <source>
        <dbReference type="Proteomes" id="UP000887569"/>
    </source>
</evidence>
<reference evidence="7" key="1">
    <citation type="submission" date="2022-11" db="UniProtKB">
        <authorList>
            <consortium name="WormBaseParasite"/>
        </authorList>
    </citation>
    <scope>IDENTIFICATION</scope>
</reference>
<evidence type="ECO:0000256" key="2">
    <source>
        <dbReference type="ARBA" id="ARBA00045690"/>
    </source>
</evidence>
<evidence type="ECO:0000256" key="3">
    <source>
        <dbReference type="SAM" id="MobiDB-lite"/>
    </source>
</evidence>
<dbReference type="PANTHER" id="PTHR12203:SF122">
    <property type="entry name" value="GLYCOSYL TRANSFERASE CAP10 DOMAIN-CONTAINING PROTEIN"/>
    <property type="match status" value="1"/>
</dbReference>
<feature type="chain" id="PRO_5037240943" evidence="4">
    <location>
        <begin position="18"/>
        <end position="498"/>
    </location>
</feature>
<dbReference type="PANTHER" id="PTHR12203">
    <property type="entry name" value="KDEL LYS-ASP-GLU-LEU CONTAINING - RELATED"/>
    <property type="match status" value="1"/>
</dbReference>
<organism evidence="6 7">
    <name type="scientific">Parascaris univalens</name>
    <name type="common">Nematode worm</name>
    <dbReference type="NCBI Taxonomy" id="6257"/>
    <lineage>
        <taxon>Eukaryota</taxon>
        <taxon>Metazoa</taxon>
        <taxon>Ecdysozoa</taxon>
        <taxon>Nematoda</taxon>
        <taxon>Chromadorea</taxon>
        <taxon>Rhabditida</taxon>
        <taxon>Spirurina</taxon>
        <taxon>Ascaridomorpha</taxon>
        <taxon>Ascaridoidea</taxon>
        <taxon>Ascarididae</taxon>
        <taxon>Parascaris</taxon>
    </lineage>
</organism>
<dbReference type="InterPro" id="IPR051091">
    <property type="entry name" value="O-Glucosyltr/Glycosyltrsf_90"/>
</dbReference>
<feature type="domain" description="Glycosyl transferase CAP10" evidence="5">
    <location>
        <begin position="215"/>
        <end position="451"/>
    </location>
</feature>
<dbReference type="GO" id="GO:0046527">
    <property type="term" value="F:glucosyltransferase activity"/>
    <property type="evidence" value="ECO:0007669"/>
    <property type="project" value="TreeGrafter"/>
</dbReference>
<sequence length="498" mass="58053">MLFVLSICALWMQLAVSVDDAYCFGALQLDLPVRYLHIQLYENGVNVTESKGKLDVSLQTQCRLRWEQIDNFDGSYVLRIRLWSTCESIILTIKSPGGVLICGSPLVIKKENGSLLYAEFCDCPEMDITEWMRIARCASHNKQLDMDLQQWKVIDFEQVLHSAMQTWASPDQRYSVAICHYQIVDNQLYRRCFGEYCGFRTFIDEILTSIMRKMHLPNTEFIFNLGDWPLEKKRADGVAIVSWCGSNDTMDIVVPTYELIKSVLDSMHTISLDMHTARGGVHRPWRKKKDTAVFRGRDSSKLRLEVAMLSKKHPDLIEAGITRYFFFNESLYTPQVKQMPFPEFFQHRYVLSIDGTVAAYRLPFLLAGDSVIFKSNSPFYEHFYSLMQPGLHYIPFDSSDLVEKIKLARTQDFNKTLNAMRQLVLDHLQPVNLYCYYVRFIKEYTKKLRRVPQVVATNMEHVKRNATHDDRCKCASHNRSYRDRRNNTQANERRSVEL</sequence>
<comment type="function">
    <text evidence="2">Protein O-glucosyltransferase. Catalyzes the reaction that attaches glucose through an O-glycosidic linkage to a conserved serine residue found in the consensus sequence C-X-S-X-[PA]-C in epidermal growth factor-like repeats. Regulates Notch signaling by glucosylating Notch in the ER, glucosylation is required for the correct folding and cleavage of Notch.</text>
</comment>
<keyword evidence="4" id="KW-0732">Signal</keyword>
<protein>
    <submittedName>
        <fullName evidence="7">Glycosyl transferase CAP10 domain-containing protein</fullName>
    </submittedName>
</protein>
<dbReference type="WBParaSite" id="PgR051X_g012_t01">
    <property type="protein sequence ID" value="PgR051X_g012_t01"/>
    <property type="gene ID" value="PgR051X_g012"/>
</dbReference>
<comment type="subcellular location">
    <subcellularLocation>
        <location evidence="1">Endoplasmic reticulum lumen</location>
    </subcellularLocation>
</comment>
<accession>A0A915BQ13</accession>
<proteinExistence type="predicted"/>
<feature type="signal peptide" evidence="4">
    <location>
        <begin position="1"/>
        <end position="17"/>
    </location>
</feature>
<evidence type="ECO:0000256" key="1">
    <source>
        <dbReference type="ARBA" id="ARBA00004319"/>
    </source>
</evidence>
<evidence type="ECO:0000256" key="4">
    <source>
        <dbReference type="SAM" id="SignalP"/>
    </source>
</evidence>
<name>A0A915BQ13_PARUN</name>
<keyword evidence="6" id="KW-1185">Reference proteome</keyword>